<dbReference type="Proteomes" id="UP001164539">
    <property type="component" value="Chromosome 4"/>
</dbReference>
<evidence type="ECO:0000313" key="2">
    <source>
        <dbReference type="Proteomes" id="UP001164539"/>
    </source>
</evidence>
<accession>A0ACC1YDB2</accession>
<protein>
    <submittedName>
        <fullName evidence="1">Toll/interleukin-1 receptor (TIR) domain-containing protein</fullName>
    </submittedName>
</protein>
<dbReference type="EMBL" id="CM051397">
    <property type="protein sequence ID" value="KAJ4721441.1"/>
    <property type="molecule type" value="Genomic_DNA"/>
</dbReference>
<keyword evidence="2" id="KW-1185">Reference proteome</keyword>
<keyword evidence="1" id="KW-0675">Receptor</keyword>
<sequence length="388" mass="43125">MDIEGKRLSRRSRRDSEVLGKNKKRGLAALFLVLEAVSVVLDVFGRSKPASLAAFLLKIKPQAERQLGIIEIVFSVLQLIATFIHFILLVSDVKYSYNASVLFPLAFAIIAIVFVFKEEEKVSDSSHENLPTAKFSSINDSVLNSPIEVDLRGSTVDHANSVNNLRLRSRQVEEGPGIEGFRITGKATPGEKLLGCGFPVHGTALCLFQWVRHLQDGTVQYIEGAINPDYVVTADDVDKMIAVECVPMDDQGLQGELVRLFANDQNKIKCDSDMQSEIDMHISTGHAMFSILLPMDSSENEEPATLILTRSRYQIMLNSTETVVIEEKFSKELSIKVPCGLSTQFVLTCSDGSSHPFSTNNVRLRDTLVLTMRMFQRKALDDKRKGKA</sequence>
<reference evidence="1 2" key="1">
    <citation type="journal article" date="2023" name="Science">
        <title>Complex scaffold remodeling in plant triterpene biosynthesis.</title>
        <authorList>
            <person name="De La Pena R."/>
            <person name="Hodgson H."/>
            <person name="Liu J.C."/>
            <person name="Stephenson M.J."/>
            <person name="Martin A.C."/>
            <person name="Owen C."/>
            <person name="Harkess A."/>
            <person name="Leebens-Mack J."/>
            <person name="Jimenez L.E."/>
            <person name="Osbourn A."/>
            <person name="Sattely E.S."/>
        </authorList>
    </citation>
    <scope>NUCLEOTIDE SEQUENCE [LARGE SCALE GENOMIC DNA]</scope>
    <source>
        <strain evidence="2">cv. JPN11</strain>
        <tissue evidence="1">Leaf</tissue>
    </source>
</reference>
<gene>
    <name evidence="1" type="ORF">OWV82_009126</name>
</gene>
<proteinExistence type="predicted"/>
<organism evidence="1 2">
    <name type="scientific">Melia azedarach</name>
    <name type="common">Chinaberry tree</name>
    <dbReference type="NCBI Taxonomy" id="155640"/>
    <lineage>
        <taxon>Eukaryota</taxon>
        <taxon>Viridiplantae</taxon>
        <taxon>Streptophyta</taxon>
        <taxon>Embryophyta</taxon>
        <taxon>Tracheophyta</taxon>
        <taxon>Spermatophyta</taxon>
        <taxon>Magnoliopsida</taxon>
        <taxon>eudicotyledons</taxon>
        <taxon>Gunneridae</taxon>
        <taxon>Pentapetalae</taxon>
        <taxon>rosids</taxon>
        <taxon>malvids</taxon>
        <taxon>Sapindales</taxon>
        <taxon>Meliaceae</taxon>
        <taxon>Melia</taxon>
    </lineage>
</organism>
<comment type="caution">
    <text evidence="1">The sequence shown here is derived from an EMBL/GenBank/DDBJ whole genome shotgun (WGS) entry which is preliminary data.</text>
</comment>
<evidence type="ECO:0000313" key="1">
    <source>
        <dbReference type="EMBL" id="KAJ4721441.1"/>
    </source>
</evidence>
<name>A0ACC1YDB2_MELAZ</name>